<protein>
    <recommendedName>
        <fullName evidence="4">oxoglutarate dehydrogenase (succinyl-transferring)</fullName>
        <ecNumber evidence="4">1.2.4.2</ecNumber>
    </recommendedName>
</protein>
<accession>A0A091BGJ4</accession>
<evidence type="ECO:0000256" key="1">
    <source>
        <dbReference type="ARBA" id="ARBA00001964"/>
    </source>
</evidence>
<dbReference type="Pfam" id="PF00676">
    <property type="entry name" value="E1_dh"/>
    <property type="match status" value="1"/>
</dbReference>
<dbReference type="InterPro" id="IPR032106">
    <property type="entry name" value="2-oxogl_dehyd_N"/>
</dbReference>
<keyword evidence="9" id="KW-1185">Reference proteome</keyword>
<dbReference type="CDD" id="cd02016">
    <property type="entry name" value="TPP_E1_OGDC_like"/>
    <property type="match status" value="1"/>
</dbReference>
<dbReference type="InterPro" id="IPR001017">
    <property type="entry name" value="DH_E1"/>
</dbReference>
<dbReference type="GO" id="GO:0004591">
    <property type="term" value="F:oxoglutarate dehydrogenase (succinyl-transferring) activity"/>
    <property type="evidence" value="ECO:0007669"/>
    <property type="project" value="UniProtKB-EC"/>
</dbReference>
<evidence type="ECO:0000256" key="4">
    <source>
        <dbReference type="ARBA" id="ARBA00012280"/>
    </source>
</evidence>
<reference evidence="8 9" key="1">
    <citation type="submission" date="2013-09" db="EMBL/GenBank/DDBJ databases">
        <title>Genome sequencing of Arenimonas composti.</title>
        <authorList>
            <person name="Chen F."/>
            <person name="Wang G."/>
        </authorList>
    </citation>
    <scope>NUCLEOTIDE SEQUENCE [LARGE SCALE GENOMIC DNA]</scope>
    <source>
        <strain evidence="8 9">TR7-09</strain>
    </source>
</reference>
<name>A0A091BGJ4_9GAMM</name>
<evidence type="ECO:0000256" key="5">
    <source>
        <dbReference type="ARBA" id="ARBA00023002"/>
    </source>
</evidence>
<dbReference type="Gene3D" id="3.40.50.970">
    <property type="match status" value="1"/>
</dbReference>
<comment type="similarity">
    <text evidence="3">Belongs to the alpha-ketoglutarate dehydrogenase family.</text>
</comment>
<dbReference type="Pfam" id="PF02779">
    <property type="entry name" value="Transket_pyr"/>
    <property type="match status" value="1"/>
</dbReference>
<evidence type="ECO:0000313" key="9">
    <source>
        <dbReference type="Proteomes" id="UP000029391"/>
    </source>
</evidence>
<dbReference type="NCBIfam" id="TIGR00239">
    <property type="entry name" value="2oxo_dh_E1"/>
    <property type="match status" value="1"/>
</dbReference>
<dbReference type="InterPro" id="IPR011603">
    <property type="entry name" value="2oxoglutarate_DH_E1"/>
</dbReference>
<gene>
    <name evidence="8" type="ORF">P873_00555</name>
</gene>
<dbReference type="InterPro" id="IPR005475">
    <property type="entry name" value="Transketolase-like_Pyr-bd"/>
</dbReference>
<proteinExistence type="inferred from homology"/>
<dbReference type="GO" id="GO:0045252">
    <property type="term" value="C:oxoglutarate dehydrogenase complex"/>
    <property type="evidence" value="ECO:0007669"/>
    <property type="project" value="TreeGrafter"/>
</dbReference>
<dbReference type="EC" id="1.2.4.2" evidence="4"/>
<dbReference type="Pfam" id="PF16870">
    <property type="entry name" value="OxoGdeHyase_C"/>
    <property type="match status" value="1"/>
</dbReference>
<evidence type="ECO:0000313" key="8">
    <source>
        <dbReference type="EMBL" id="KFN50871.1"/>
    </source>
</evidence>
<dbReference type="Gene3D" id="3.40.50.11610">
    <property type="entry name" value="Multifunctional 2-oxoglutarate metabolism enzyme, C-terminal domain"/>
    <property type="match status" value="1"/>
</dbReference>
<dbReference type="PANTHER" id="PTHR23152">
    <property type="entry name" value="2-OXOGLUTARATE DEHYDROGENASE"/>
    <property type="match status" value="1"/>
</dbReference>
<evidence type="ECO:0000259" key="7">
    <source>
        <dbReference type="SMART" id="SM00861"/>
    </source>
</evidence>
<dbReference type="PANTHER" id="PTHR23152:SF4">
    <property type="entry name" value="2-OXOADIPATE DEHYDROGENASE COMPLEX COMPONENT E1"/>
    <property type="match status" value="1"/>
</dbReference>
<dbReference type="GO" id="GO:0005829">
    <property type="term" value="C:cytosol"/>
    <property type="evidence" value="ECO:0007669"/>
    <property type="project" value="TreeGrafter"/>
</dbReference>
<feature type="domain" description="Transketolase-like pyrimidine-binding" evidence="7">
    <location>
        <begin position="590"/>
        <end position="783"/>
    </location>
</feature>
<dbReference type="AlphaFoldDB" id="A0A091BGJ4"/>
<dbReference type="Gene3D" id="1.10.287.1150">
    <property type="entry name" value="TPP helical domain"/>
    <property type="match status" value="1"/>
</dbReference>
<dbReference type="EMBL" id="AWXU01000014">
    <property type="protein sequence ID" value="KFN50871.1"/>
    <property type="molecule type" value="Genomic_DNA"/>
</dbReference>
<dbReference type="STRING" id="1121013.GCA_000426365_00273"/>
<dbReference type="GO" id="GO:0030976">
    <property type="term" value="F:thiamine pyrophosphate binding"/>
    <property type="evidence" value="ECO:0007669"/>
    <property type="project" value="InterPro"/>
</dbReference>
<dbReference type="eggNOG" id="COG0567">
    <property type="taxonomic scope" value="Bacteria"/>
</dbReference>
<dbReference type="Gene3D" id="3.40.50.12470">
    <property type="match status" value="1"/>
</dbReference>
<dbReference type="Pfam" id="PF16078">
    <property type="entry name" value="2-oxogl_dehyd_N"/>
    <property type="match status" value="1"/>
</dbReference>
<comment type="caution">
    <text evidence="8">The sequence shown here is derived from an EMBL/GenBank/DDBJ whole genome shotgun (WGS) entry which is preliminary data.</text>
</comment>
<sequence length="938" mass="103161">MDSLIKQFKQTSQLAGGNAAFIEDLYEQYLVDPDSVPAQWKTYFDGFRGREAGDVPHSAVMANVQAAAKAGGGSLDDESARRQTAVGKLVTAYRSRGHLAAKLDPLGMAPNLAPPDLTPAGHGLSDADLDREFAVDTRFGKPKFKLRELLATLQATYSGSIGAEFMHIADATQRHWMQARLESAAGRFAFSADERLRLLERLTAAEGLERYLHTKYVGQKRFSLEGGDALIPLMDVLVRRGGSAGVKDVVIGMAHRGRLNVLVNTLGKPPQKLFAEFEGKFDHVDDPAHSGDVKYHMGFSADVSTPGGPVHLALAFNPSHLEIVDPVVAGSVRARQMRREDSARQQVMPVLIHGDAAFAGQGVVMELFQMSQARGFAVGGTVHIVVNNQVGFTTSRPDDARSTLYATDPAKIIGAPVLHVNGDDPEAVAFCAQLAFDFRREFNRDIVIDLVCYRRHGHNEADEPAATQPLMYRNIRARKTTRELYADRLVADGVLDAAATKAMVDGYRDKLDKGDLTTELAKVGPDPYAVDWSSWLHGTLADAVATGVERERLDALARRINTLPDGLKLHPRVAKIYDDRRRMAAGELAMDWGFAENLAYATLIEEGMKLRLVGQDAGRGTFFHRHAVLHDQDSGESHMPLRELVGNPEHVMVIDSLLSEEAVMAFEYGYSTAEPTTLNIWEGQFGDFANGAQVVIDQFITSGESKWNRLCGLVLFLPHGYEGQGPEHSSARLERFLQLCALDNIQVCTPTTPAQMFHMLRRQMLRATRKPLVVMTPKSMLRHKLSVSALDELAGGEFRTLIPDSVCKAKKARRVVVCGGKVYYDLVEAIEARGIDDVAIVRVEQLYPFPRDLLAAELKRFAPAKEVVWCQEEPMNQGAWYQIRHHLDFCLGKGQSLSYAGRARSAAPAAGHLNTHNAELAKLLDDALVAPPNNHTSE</sequence>
<comment type="cofactor">
    <cofactor evidence="1">
        <name>thiamine diphosphate</name>
        <dbReference type="ChEBI" id="CHEBI:58937"/>
    </cofactor>
</comment>
<evidence type="ECO:0000256" key="3">
    <source>
        <dbReference type="ARBA" id="ARBA00006936"/>
    </source>
</evidence>
<dbReference type="NCBIfam" id="NF006914">
    <property type="entry name" value="PRK09404.1"/>
    <property type="match status" value="1"/>
</dbReference>
<organism evidence="8 9">
    <name type="scientific">Arenimonas composti TR7-09 = DSM 18010</name>
    <dbReference type="NCBI Taxonomy" id="1121013"/>
    <lineage>
        <taxon>Bacteria</taxon>
        <taxon>Pseudomonadati</taxon>
        <taxon>Pseudomonadota</taxon>
        <taxon>Gammaproteobacteria</taxon>
        <taxon>Lysobacterales</taxon>
        <taxon>Lysobacteraceae</taxon>
        <taxon>Arenimonas</taxon>
    </lineage>
</organism>
<dbReference type="SUPFAM" id="SSF52518">
    <property type="entry name" value="Thiamin diphosphate-binding fold (THDP-binding)"/>
    <property type="match status" value="2"/>
</dbReference>
<dbReference type="InterPro" id="IPR042179">
    <property type="entry name" value="KGD_C_sf"/>
</dbReference>
<keyword evidence="6" id="KW-0786">Thiamine pyrophosphate</keyword>
<evidence type="ECO:0000256" key="2">
    <source>
        <dbReference type="ARBA" id="ARBA00003906"/>
    </source>
</evidence>
<dbReference type="FunFam" id="3.40.50.970:FF:000014">
    <property type="entry name" value="2-oxoglutarate dehydrogenase E1 component"/>
    <property type="match status" value="1"/>
</dbReference>
<dbReference type="RefSeq" id="WP_026815826.1">
    <property type="nucleotide sequence ID" value="NZ_AUFF01000001.1"/>
</dbReference>
<dbReference type="SMART" id="SM00861">
    <property type="entry name" value="Transket_pyr"/>
    <property type="match status" value="1"/>
</dbReference>
<comment type="function">
    <text evidence="2">E1 component of the 2-oxoglutarate dehydrogenase (OGDH) complex which catalyzes the decarboxylation of 2-oxoglutarate, the first step in the conversion of 2-oxoglutarate to succinyl-CoA and CO(2).</text>
</comment>
<dbReference type="OrthoDB" id="9759785at2"/>
<evidence type="ECO:0000256" key="6">
    <source>
        <dbReference type="ARBA" id="ARBA00023052"/>
    </source>
</evidence>
<keyword evidence="5" id="KW-0560">Oxidoreductase</keyword>
<dbReference type="InterPro" id="IPR029061">
    <property type="entry name" value="THDP-binding"/>
</dbReference>
<dbReference type="Proteomes" id="UP000029391">
    <property type="component" value="Unassembled WGS sequence"/>
</dbReference>
<dbReference type="NCBIfam" id="NF008907">
    <property type="entry name" value="PRK12270.1"/>
    <property type="match status" value="1"/>
</dbReference>
<dbReference type="GO" id="GO:0006099">
    <property type="term" value="P:tricarboxylic acid cycle"/>
    <property type="evidence" value="ECO:0007669"/>
    <property type="project" value="TreeGrafter"/>
</dbReference>
<dbReference type="InterPro" id="IPR031717">
    <property type="entry name" value="ODO-1/KGD_C"/>
</dbReference>
<dbReference type="PIRSF" id="PIRSF000157">
    <property type="entry name" value="Oxoglu_dh_E1"/>
    <property type="match status" value="1"/>
</dbReference>